<sequence length="388" mass="44030">MARTKFTKVRKVTSVVAVITSIATAVLMALKQNDIRIYIVNFFIGPGYKSRILLLIIALLNIKNLPMVWHYRMASGVFRYMIYGTHEFNHHPHLHPRSSSKTYTPKGPSTLFLPIITSTHSPLWETDFNLHKSNSTYFSDLDVSRHHLVACLFREGLAHLLENDDAILDLEGKPATGHRFMMVGSVSCSFKREIKPYVGYEVWSRVLCWDRKWIYVVSHFVKKGTAKPRWYVMQESGEIFVSIFGGGSTSEEERDFLFENGHVPREKPAVMAGFGDMPDKAIYASGIVRYVVKSGGMTVHPNLLLAASGLLPPRPGGWEGLASNGGKEIIMTSEERESRRGNEWDWRKVEAENSRGLKLAQHLDALEGTHCEWSGSKWPALDRFRDLF</sequence>
<gene>
    <name evidence="3" type="ORF">PAC_03234</name>
</gene>
<dbReference type="AlphaFoldDB" id="A0A1L7WKQ2"/>
<dbReference type="EMBL" id="FJOG01000003">
    <property type="protein sequence ID" value="CZR53356.1"/>
    <property type="molecule type" value="Genomic_DNA"/>
</dbReference>
<dbReference type="SUPFAM" id="SSF54637">
    <property type="entry name" value="Thioesterase/thiol ester dehydrase-isomerase"/>
    <property type="match status" value="1"/>
</dbReference>
<evidence type="ECO:0000256" key="2">
    <source>
        <dbReference type="SAM" id="Phobius"/>
    </source>
</evidence>
<evidence type="ECO:0000313" key="3">
    <source>
        <dbReference type="EMBL" id="CZR53356.1"/>
    </source>
</evidence>
<dbReference type="InterPro" id="IPR051490">
    <property type="entry name" value="THEM6_lcsJ_thioesterase"/>
</dbReference>
<dbReference type="InterPro" id="IPR029069">
    <property type="entry name" value="HotDog_dom_sf"/>
</dbReference>
<dbReference type="OrthoDB" id="265761at2759"/>
<feature type="transmembrane region" description="Helical" evidence="2">
    <location>
        <begin position="12"/>
        <end position="30"/>
    </location>
</feature>
<keyword evidence="4" id="KW-1185">Reference proteome</keyword>
<organism evidence="3 4">
    <name type="scientific">Phialocephala subalpina</name>
    <dbReference type="NCBI Taxonomy" id="576137"/>
    <lineage>
        <taxon>Eukaryota</taxon>
        <taxon>Fungi</taxon>
        <taxon>Dikarya</taxon>
        <taxon>Ascomycota</taxon>
        <taxon>Pezizomycotina</taxon>
        <taxon>Leotiomycetes</taxon>
        <taxon>Helotiales</taxon>
        <taxon>Mollisiaceae</taxon>
        <taxon>Phialocephala</taxon>
        <taxon>Phialocephala fortinii species complex</taxon>
    </lineage>
</organism>
<name>A0A1L7WKQ2_9HELO</name>
<dbReference type="Proteomes" id="UP000184330">
    <property type="component" value="Unassembled WGS sequence"/>
</dbReference>
<keyword evidence="2" id="KW-0472">Membrane</keyword>
<accession>A0A1L7WKQ2</accession>
<evidence type="ECO:0008006" key="5">
    <source>
        <dbReference type="Google" id="ProtNLM"/>
    </source>
</evidence>
<dbReference type="Pfam" id="PF13279">
    <property type="entry name" value="4HBT_2"/>
    <property type="match status" value="1"/>
</dbReference>
<keyword evidence="2" id="KW-0812">Transmembrane</keyword>
<dbReference type="PANTHER" id="PTHR12475:SF4">
    <property type="entry name" value="PROTEIN THEM6"/>
    <property type="match status" value="1"/>
</dbReference>
<evidence type="ECO:0000313" key="4">
    <source>
        <dbReference type="Proteomes" id="UP000184330"/>
    </source>
</evidence>
<comment type="similarity">
    <text evidence="1">Belongs to the lcsJ thioesterase family.</text>
</comment>
<evidence type="ECO:0000256" key="1">
    <source>
        <dbReference type="ARBA" id="ARBA00038476"/>
    </source>
</evidence>
<dbReference type="PANTHER" id="PTHR12475">
    <property type="match status" value="1"/>
</dbReference>
<keyword evidence="2" id="KW-1133">Transmembrane helix</keyword>
<protein>
    <recommendedName>
        <fullName evidence="5">Capsule polysaccharide biosynthesis protein</fullName>
    </recommendedName>
</protein>
<reference evidence="3 4" key="1">
    <citation type="submission" date="2016-03" db="EMBL/GenBank/DDBJ databases">
        <authorList>
            <person name="Ploux O."/>
        </authorList>
    </citation>
    <scope>NUCLEOTIDE SEQUENCE [LARGE SCALE GENOMIC DNA]</scope>
    <source>
        <strain evidence="3 4">UAMH 11012</strain>
    </source>
</reference>
<proteinExistence type="inferred from homology"/>